<keyword evidence="8" id="KW-1185">Reference proteome</keyword>
<dbReference type="InterPro" id="IPR015797">
    <property type="entry name" value="NUDIX_hydrolase-like_dom_sf"/>
</dbReference>
<reference evidence="7 8" key="1">
    <citation type="submission" date="2023-11" db="EMBL/GenBank/DDBJ databases">
        <title>Lentzea sokolovensis, sp. nov., Lentzea kristufkii, sp. nov., and Lentzea miocenensis, sp. nov., rare actinobacteria from Sokolov Coal Basin, Miocene lacustrine sediment, Czech Republic.</title>
        <authorList>
            <person name="Lara A."/>
            <person name="Kotroba L."/>
            <person name="Nouioui I."/>
            <person name="Neumann-Schaal M."/>
            <person name="Mast Y."/>
            <person name="Chronakova A."/>
        </authorList>
    </citation>
    <scope>NUCLEOTIDE SEQUENCE [LARGE SCALE GENOMIC DNA]</scope>
    <source>
        <strain evidence="7 8">BCCO 10_0856</strain>
    </source>
</reference>
<dbReference type="CDD" id="cd04685">
    <property type="entry name" value="NUDIX_Hydrolase"/>
    <property type="match status" value="1"/>
</dbReference>
<dbReference type="InterPro" id="IPR020084">
    <property type="entry name" value="NUDIX_hydrolase_CS"/>
</dbReference>
<dbReference type="PRINTS" id="PR00502">
    <property type="entry name" value="NUDIXFAMILY"/>
</dbReference>
<accession>A0ABU4T0Y0</accession>
<dbReference type="InterPro" id="IPR020476">
    <property type="entry name" value="Nudix_hydrolase"/>
</dbReference>
<gene>
    <name evidence="7" type="ORF">SK803_16030</name>
</gene>
<dbReference type="PANTHER" id="PTHR43046:SF12">
    <property type="entry name" value="GDP-MANNOSE MANNOSYL HYDROLASE"/>
    <property type="match status" value="1"/>
</dbReference>
<evidence type="ECO:0000256" key="4">
    <source>
        <dbReference type="ARBA" id="ARBA00022842"/>
    </source>
</evidence>
<dbReference type="Gene3D" id="3.90.79.10">
    <property type="entry name" value="Nucleoside Triphosphate Pyrophosphohydrolase"/>
    <property type="match status" value="1"/>
</dbReference>
<dbReference type="Proteomes" id="UP001285521">
    <property type="component" value="Unassembled WGS sequence"/>
</dbReference>
<name>A0ABU4T0Y0_9PSEU</name>
<feature type="domain" description="Nudix hydrolase" evidence="6">
    <location>
        <begin position="8"/>
        <end position="148"/>
    </location>
</feature>
<proteinExistence type="inferred from homology"/>
<dbReference type="Pfam" id="PF00293">
    <property type="entry name" value="NUDIX"/>
    <property type="match status" value="1"/>
</dbReference>
<evidence type="ECO:0000256" key="2">
    <source>
        <dbReference type="ARBA" id="ARBA00005582"/>
    </source>
</evidence>
<dbReference type="PANTHER" id="PTHR43046">
    <property type="entry name" value="GDP-MANNOSE MANNOSYL HYDROLASE"/>
    <property type="match status" value="1"/>
</dbReference>
<keyword evidence="4" id="KW-0460">Magnesium</keyword>
<protein>
    <submittedName>
        <fullName evidence="7">NUDIX domain-containing protein</fullName>
    </submittedName>
</protein>
<evidence type="ECO:0000256" key="5">
    <source>
        <dbReference type="RuleBase" id="RU003476"/>
    </source>
</evidence>
<evidence type="ECO:0000313" key="8">
    <source>
        <dbReference type="Proteomes" id="UP001285521"/>
    </source>
</evidence>
<organism evidence="7 8">
    <name type="scientific">Lentzea miocenica</name>
    <dbReference type="NCBI Taxonomy" id="3095431"/>
    <lineage>
        <taxon>Bacteria</taxon>
        <taxon>Bacillati</taxon>
        <taxon>Actinomycetota</taxon>
        <taxon>Actinomycetes</taxon>
        <taxon>Pseudonocardiales</taxon>
        <taxon>Pseudonocardiaceae</taxon>
        <taxon>Lentzea</taxon>
    </lineage>
</organism>
<dbReference type="SUPFAM" id="SSF55811">
    <property type="entry name" value="Nudix"/>
    <property type="match status" value="1"/>
</dbReference>
<dbReference type="PROSITE" id="PS00893">
    <property type="entry name" value="NUDIX_BOX"/>
    <property type="match status" value="1"/>
</dbReference>
<comment type="similarity">
    <text evidence="2 5">Belongs to the Nudix hydrolase family.</text>
</comment>
<evidence type="ECO:0000259" key="6">
    <source>
        <dbReference type="PROSITE" id="PS51462"/>
    </source>
</evidence>
<comment type="caution">
    <text evidence="7">The sequence shown here is derived from an EMBL/GenBank/DDBJ whole genome shotgun (WGS) entry which is preliminary data.</text>
</comment>
<keyword evidence="3 5" id="KW-0378">Hydrolase</keyword>
<dbReference type="PROSITE" id="PS51462">
    <property type="entry name" value="NUDIX"/>
    <property type="match status" value="1"/>
</dbReference>
<evidence type="ECO:0000313" key="7">
    <source>
        <dbReference type="EMBL" id="MDX8031734.1"/>
    </source>
</evidence>
<comment type="cofactor">
    <cofactor evidence="1">
        <name>Mg(2+)</name>
        <dbReference type="ChEBI" id="CHEBI:18420"/>
    </cofactor>
</comment>
<evidence type="ECO:0000256" key="3">
    <source>
        <dbReference type="ARBA" id="ARBA00022801"/>
    </source>
</evidence>
<dbReference type="EMBL" id="JAXAVW010000012">
    <property type="protein sequence ID" value="MDX8031734.1"/>
    <property type="molecule type" value="Genomic_DNA"/>
</dbReference>
<sequence length="164" mass="18387">MSTTTATSPRIGARVLLLDAHDRVLLIHACDPHDRGHHWWELPGGGLDEGEKPEDAALREVAEETGIVIPSLGHKLWIRESRFHYKGRDHHREDHVFLGRITDTAPKVALKPTENEKAGLIERRWWSAAELRQCADKLLPAQLPGLLDELLEGKLGTTPLNLVD</sequence>
<evidence type="ECO:0000256" key="1">
    <source>
        <dbReference type="ARBA" id="ARBA00001946"/>
    </source>
</evidence>
<dbReference type="RefSeq" id="WP_319966790.1">
    <property type="nucleotide sequence ID" value="NZ_JAXAVW010000012.1"/>
</dbReference>
<dbReference type="InterPro" id="IPR000086">
    <property type="entry name" value="NUDIX_hydrolase_dom"/>
</dbReference>